<protein>
    <submittedName>
        <fullName evidence="14">Alkane-1 monooxygenase</fullName>
        <ecNumber evidence="14">1.14.15.3</ecNumber>
    </submittedName>
</protein>
<keyword evidence="8 14" id="KW-0560">Oxidoreductase</keyword>
<organism evidence="14 15">
    <name type="scientific">Cycloclasticus zancles 78-ME</name>
    <dbReference type="NCBI Taxonomy" id="1198232"/>
    <lineage>
        <taxon>Bacteria</taxon>
        <taxon>Pseudomonadati</taxon>
        <taxon>Pseudomonadota</taxon>
        <taxon>Gammaproteobacteria</taxon>
        <taxon>Thiotrichales</taxon>
        <taxon>Piscirickettsiaceae</taxon>
        <taxon>Cycloclasticus</taxon>
    </lineage>
</organism>
<dbReference type="PANTHER" id="PTHR38674">
    <property type="entry name" value="ALKANE 1-MONOOXYGENASE 1"/>
    <property type="match status" value="1"/>
</dbReference>
<dbReference type="EMBL" id="CP005996">
    <property type="protein sequence ID" value="AGS38719.1"/>
    <property type="molecule type" value="Genomic_DNA"/>
</dbReference>
<evidence type="ECO:0000256" key="2">
    <source>
        <dbReference type="ARBA" id="ARBA00010823"/>
    </source>
</evidence>
<evidence type="ECO:0000256" key="9">
    <source>
        <dbReference type="ARBA" id="ARBA00023004"/>
    </source>
</evidence>
<dbReference type="HOGENOM" id="CLU_044462_2_0_6"/>
<evidence type="ECO:0000256" key="4">
    <source>
        <dbReference type="ARBA" id="ARBA00022519"/>
    </source>
</evidence>
<evidence type="ECO:0000256" key="8">
    <source>
        <dbReference type="ARBA" id="ARBA00023002"/>
    </source>
</evidence>
<feature type="transmembrane region" description="Helical" evidence="12">
    <location>
        <begin position="231"/>
        <end position="250"/>
    </location>
</feature>
<reference evidence="15" key="2">
    <citation type="journal article" date="2016" name="Environ. Microbiol. Rep.">
        <title>Analysis of defence systems and a conjugative IncP-1 plasmid in the marine polyaromatic hydrocarbons-degrading bacterium Cycloclasticus sp. 78-ME.</title>
        <authorList>
            <person name="Yakimov M.M."/>
            <person name="Crisafi F."/>
            <person name="Messina E."/>
            <person name="Smedile F."/>
            <person name="Lopatina A."/>
            <person name="Denaro R."/>
            <person name="Pieper D.H."/>
            <person name="Golyshin P.N."/>
            <person name="Giuliano L."/>
        </authorList>
    </citation>
    <scope>NUCLEOTIDE SEQUENCE [LARGE SCALE GENOMIC DNA]</scope>
    <source>
        <strain evidence="15">78-ME</strain>
    </source>
</reference>
<dbReference type="RefSeq" id="WP_015006851.1">
    <property type="nucleotide sequence ID" value="NC_021917.1"/>
</dbReference>
<feature type="transmembrane region" description="Helical" evidence="12">
    <location>
        <begin position="68"/>
        <end position="88"/>
    </location>
</feature>
<dbReference type="PANTHER" id="PTHR38674:SF1">
    <property type="entry name" value="ALKANE 1-MONOOXYGENASE 1"/>
    <property type="match status" value="1"/>
</dbReference>
<dbReference type="EC" id="1.14.15.3" evidence="14"/>
<proteinExistence type="inferred from homology"/>
<keyword evidence="4" id="KW-0997">Cell inner membrane</keyword>
<dbReference type="eggNOG" id="COG3239">
    <property type="taxonomic scope" value="Bacteria"/>
</dbReference>
<evidence type="ECO:0000256" key="1">
    <source>
        <dbReference type="ARBA" id="ARBA00004429"/>
    </source>
</evidence>
<dbReference type="InterPro" id="IPR005804">
    <property type="entry name" value="FA_desaturase_dom"/>
</dbReference>
<accession>S5T567</accession>
<keyword evidence="11 12" id="KW-0472">Membrane</keyword>
<feature type="transmembrane region" description="Helical" evidence="12">
    <location>
        <begin position="94"/>
        <end position="114"/>
    </location>
</feature>
<feature type="transmembrane region" description="Helical" evidence="12">
    <location>
        <begin position="20"/>
        <end position="47"/>
    </location>
</feature>
<name>S5T567_9GAMM</name>
<dbReference type="PATRIC" id="fig|1198232.3.peg.381"/>
<evidence type="ECO:0000313" key="14">
    <source>
        <dbReference type="EMBL" id="AGS38719.1"/>
    </source>
</evidence>
<keyword evidence="15" id="KW-1185">Reference proteome</keyword>
<reference evidence="14 15" key="1">
    <citation type="submission" date="2013-05" db="EMBL/GenBank/DDBJ databases">
        <title>Between feast and famine: a lifestyle of most important marine PAH-degrading bacterium Cycloclasticus sp. 7ME.</title>
        <authorList>
            <person name="Yakimov M.M."/>
            <person name="Messina E."/>
            <person name="Genovese M."/>
            <person name="Denaro R."/>
            <person name="Crisafi F."/>
            <person name="Russo D."/>
            <person name="Cappello S."/>
            <person name="Santisi S."/>
            <person name="Smedile F."/>
            <person name="Golyshina O.V."/>
            <person name="Tran H."/>
            <person name="Pieper D.H."/>
            <person name="Golyshin P.N."/>
            <person name="Giuliano L."/>
        </authorList>
    </citation>
    <scope>NUCLEOTIDE SEQUENCE [LARGE SCALE GENOMIC DNA]</scope>
    <source>
        <strain evidence="14 15">78-ME</strain>
    </source>
</reference>
<evidence type="ECO:0000256" key="7">
    <source>
        <dbReference type="ARBA" id="ARBA00022989"/>
    </source>
</evidence>
<dbReference type="Proteomes" id="UP000015380">
    <property type="component" value="Chromosome"/>
</dbReference>
<comment type="subcellular location">
    <subcellularLocation>
        <location evidence="1">Cell inner membrane</location>
        <topology evidence="1">Multi-pass membrane protein</topology>
    </subcellularLocation>
</comment>
<keyword evidence="10 14" id="KW-0503">Monooxygenase</keyword>
<keyword evidence="9" id="KW-0408">Iron</keyword>
<keyword evidence="3" id="KW-1003">Cell membrane</keyword>
<evidence type="ECO:0000256" key="5">
    <source>
        <dbReference type="ARBA" id="ARBA00022692"/>
    </source>
</evidence>
<keyword evidence="7 12" id="KW-1133">Transmembrane helix</keyword>
<dbReference type="CDD" id="cd03512">
    <property type="entry name" value="Alkane-hydroxylase"/>
    <property type="match status" value="1"/>
</dbReference>
<evidence type="ECO:0000256" key="6">
    <source>
        <dbReference type="ARBA" id="ARBA00022723"/>
    </source>
</evidence>
<dbReference type="InterPro" id="IPR033885">
    <property type="entry name" value="AlkB/XylM"/>
</dbReference>
<feature type="domain" description="Fatty acid desaturase" evidence="13">
    <location>
        <begin position="104"/>
        <end position="302"/>
    </location>
</feature>
<sequence>MEKTKNKVVAPRYFSGSLMLMLGVLGFYLGGLWVWLGTAAFICLVVLDVSLPRDEQLHDVRATGLQHFVLYCQLPLIVMLWLMFADMLSTSSGSVLEIMGGIFSLSFLTALGGLPPAHELMHRHGTLDRFYCTLYLTVFLLPMNDLGHVKGHHLKVATSEDSDTPRRGESVYTFAFRSLWGQMKDSIEIEKGRLKKTKTSFWSPQSRFFQSVILMSTWLIIWFSIAGIQALPLYILTMIIFYLVLGGFNYTQHYGLIRVIGEPIETRHSWNQLKPLSRALSFEISNHSEHHLKPTRFYTDLQPYPEAPQLPSIALCFICAFVPPIWEAKIVKPQLAIWDEKMANEAEKKLAEEANIKAGWV</sequence>
<dbReference type="KEGG" id="cza:CYCME_0377"/>
<keyword evidence="5 12" id="KW-0812">Transmembrane</keyword>
<evidence type="ECO:0000313" key="15">
    <source>
        <dbReference type="Proteomes" id="UP000015380"/>
    </source>
</evidence>
<evidence type="ECO:0000256" key="11">
    <source>
        <dbReference type="ARBA" id="ARBA00023136"/>
    </source>
</evidence>
<evidence type="ECO:0000259" key="13">
    <source>
        <dbReference type="Pfam" id="PF00487"/>
    </source>
</evidence>
<dbReference type="AlphaFoldDB" id="S5T567"/>
<evidence type="ECO:0000256" key="12">
    <source>
        <dbReference type="SAM" id="Phobius"/>
    </source>
</evidence>
<dbReference type="Pfam" id="PF00487">
    <property type="entry name" value="FA_desaturase"/>
    <property type="match status" value="1"/>
</dbReference>
<dbReference type="GO" id="GO:0004497">
    <property type="term" value="F:monooxygenase activity"/>
    <property type="evidence" value="ECO:0007669"/>
    <property type="project" value="UniProtKB-KW"/>
</dbReference>
<evidence type="ECO:0000256" key="3">
    <source>
        <dbReference type="ARBA" id="ARBA00022475"/>
    </source>
</evidence>
<dbReference type="GO" id="GO:0006629">
    <property type="term" value="P:lipid metabolic process"/>
    <property type="evidence" value="ECO:0007669"/>
    <property type="project" value="InterPro"/>
</dbReference>
<evidence type="ECO:0000256" key="10">
    <source>
        <dbReference type="ARBA" id="ARBA00023033"/>
    </source>
</evidence>
<comment type="similarity">
    <text evidence="2">Belongs to the fatty acid desaturase type 1 family. AlkB subfamily.</text>
</comment>
<gene>
    <name evidence="14" type="ORF">CYCME_0377</name>
</gene>
<keyword evidence="6" id="KW-0479">Metal-binding</keyword>
<dbReference type="GO" id="GO:0046872">
    <property type="term" value="F:metal ion binding"/>
    <property type="evidence" value="ECO:0007669"/>
    <property type="project" value="UniProtKB-KW"/>
</dbReference>
<dbReference type="GO" id="GO:0005886">
    <property type="term" value="C:plasma membrane"/>
    <property type="evidence" value="ECO:0007669"/>
    <property type="project" value="UniProtKB-SubCell"/>
</dbReference>